<proteinExistence type="predicted"/>
<evidence type="ECO:0000259" key="9">
    <source>
        <dbReference type="PROSITE" id="PS52029"/>
    </source>
</evidence>
<dbReference type="AlphaFoldDB" id="A0A0G0LKJ4"/>
<dbReference type="EMBL" id="LBVU01000002">
    <property type="protein sequence ID" value="KKQ92433.1"/>
    <property type="molecule type" value="Genomic_DNA"/>
</dbReference>
<dbReference type="GO" id="GO:0005576">
    <property type="term" value="C:extracellular region"/>
    <property type="evidence" value="ECO:0007669"/>
    <property type="project" value="TreeGrafter"/>
</dbReference>
<feature type="region of interest" description="Disordered" evidence="7">
    <location>
        <begin position="27"/>
        <end position="47"/>
    </location>
</feature>
<dbReference type="Gene3D" id="2.40.440.10">
    <property type="entry name" value="L,D-transpeptidase catalytic domain-like"/>
    <property type="match status" value="1"/>
</dbReference>
<evidence type="ECO:0000256" key="2">
    <source>
        <dbReference type="ARBA" id="ARBA00022679"/>
    </source>
</evidence>
<comment type="caution">
    <text evidence="10">The sequence shown here is derived from an EMBL/GenBank/DDBJ whole genome shotgun (WGS) entry which is preliminary data.</text>
</comment>
<dbReference type="PROSITE" id="PS52029">
    <property type="entry name" value="LD_TPASE"/>
    <property type="match status" value="1"/>
</dbReference>
<dbReference type="InterPro" id="IPR038063">
    <property type="entry name" value="Transpep_catalytic_dom"/>
</dbReference>
<feature type="domain" description="LysM" evidence="8">
    <location>
        <begin position="57"/>
        <end position="101"/>
    </location>
</feature>
<keyword evidence="4 6" id="KW-0573">Peptidoglycan synthesis</keyword>
<evidence type="ECO:0000256" key="5">
    <source>
        <dbReference type="ARBA" id="ARBA00023316"/>
    </source>
</evidence>
<dbReference type="SMART" id="SM00257">
    <property type="entry name" value="LysM"/>
    <property type="match status" value="1"/>
</dbReference>
<gene>
    <name evidence="10" type="ORF">UT17_C0002G0096</name>
</gene>
<evidence type="ECO:0000256" key="3">
    <source>
        <dbReference type="ARBA" id="ARBA00022960"/>
    </source>
</evidence>
<feature type="domain" description="L,D-TPase catalytic" evidence="9">
    <location>
        <begin position="121"/>
        <end position="256"/>
    </location>
</feature>
<dbReference type="GO" id="GO:0071972">
    <property type="term" value="F:peptidoglycan L,D-transpeptidase activity"/>
    <property type="evidence" value="ECO:0007669"/>
    <property type="project" value="TreeGrafter"/>
</dbReference>
<evidence type="ECO:0000313" key="10">
    <source>
        <dbReference type="EMBL" id="KKQ92433.1"/>
    </source>
</evidence>
<feature type="compositionally biased region" description="Low complexity" evidence="7">
    <location>
        <begin position="27"/>
        <end position="43"/>
    </location>
</feature>
<dbReference type="GO" id="GO:0071555">
    <property type="term" value="P:cell wall organization"/>
    <property type="evidence" value="ECO:0007669"/>
    <property type="project" value="UniProtKB-UniRule"/>
</dbReference>
<dbReference type="STRING" id="1618572.UT17_C0002G0096"/>
<keyword evidence="2" id="KW-0808">Transferase</keyword>
<protein>
    <submittedName>
        <fullName evidence="10">Uncharacterized protein</fullName>
    </submittedName>
</protein>
<dbReference type="CDD" id="cd16913">
    <property type="entry name" value="YkuD_like"/>
    <property type="match status" value="1"/>
</dbReference>
<evidence type="ECO:0000256" key="6">
    <source>
        <dbReference type="PROSITE-ProRule" id="PRU01373"/>
    </source>
</evidence>
<organism evidence="10 11">
    <name type="scientific">Candidatus Woesebacteria bacterium GW2011_GWB1_39_10</name>
    <dbReference type="NCBI Taxonomy" id="1618572"/>
    <lineage>
        <taxon>Bacteria</taxon>
        <taxon>Candidatus Woeseibacteriota</taxon>
    </lineage>
</organism>
<dbReference type="GO" id="GO:0016740">
    <property type="term" value="F:transferase activity"/>
    <property type="evidence" value="ECO:0007669"/>
    <property type="project" value="UniProtKB-KW"/>
</dbReference>
<keyword evidence="3 6" id="KW-0133">Cell shape</keyword>
<dbReference type="InterPro" id="IPR018392">
    <property type="entry name" value="LysM"/>
</dbReference>
<feature type="active site" description="Nucleophile" evidence="6">
    <location>
        <position position="218"/>
    </location>
</feature>
<dbReference type="InterPro" id="IPR036779">
    <property type="entry name" value="LysM_dom_sf"/>
</dbReference>
<dbReference type="GO" id="GO:0008360">
    <property type="term" value="P:regulation of cell shape"/>
    <property type="evidence" value="ECO:0007669"/>
    <property type="project" value="UniProtKB-UniRule"/>
</dbReference>
<dbReference type="SUPFAM" id="SSF141523">
    <property type="entry name" value="L,D-transpeptidase catalytic domain-like"/>
    <property type="match status" value="1"/>
</dbReference>
<accession>A0A0G0LKJ4</accession>
<dbReference type="InterPro" id="IPR005490">
    <property type="entry name" value="LD_TPept_cat_dom"/>
</dbReference>
<reference evidence="10 11" key="1">
    <citation type="journal article" date="2015" name="Nature">
        <title>rRNA introns, odd ribosomes, and small enigmatic genomes across a large radiation of phyla.</title>
        <authorList>
            <person name="Brown C.T."/>
            <person name="Hug L.A."/>
            <person name="Thomas B.C."/>
            <person name="Sharon I."/>
            <person name="Castelle C.J."/>
            <person name="Singh A."/>
            <person name="Wilkins M.J."/>
            <person name="Williams K.H."/>
            <person name="Banfield J.F."/>
        </authorList>
    </citation>
    <scope>NUCLEOTIDE SEQUENCE [LARGE SCALE GENOMIC DNA]</scope>
</reference>
<feature type="active site" description="Proton donor/acceptor" evidence="6">
    <location>
        <position position="202"/>
    </location>
</feature>
<dbReference type="GO" id="GO:0018104">
    <property type="term" value="P:peptidoglycan-protein cross-linking"/>
    <property type="evidence" value="ECO:0007669"/>
    <property type="project" value="TreeGrafter"/>
</dbReference>
<keyword evidence="5 6" id="KW-0961">Cell wall biogenesis/degradation</keyword>
<evidence type="ECO:0000256" key="4">
    <source>
        <dbReference type="ARBA" id="ARBA00022984"/>
    </source>
</evidence>
<dbReference type="Pfam" id="PF03734">
    <property type="entry name" value="YkuD"/>
    <property type="match status" value="1"/>
</dbReference>
<sequence>MFLLFLIGCRQIDVKAVPTVTPTSFTSPTKTSVPTLTPTSIPTSVPPSTPSLTPAVVTYVVQPGDTLWEIAYRFGVTVESLALTNNISDPNLIYPGQVLIIKGDKAGVEPTAPIPDLLKGKEIIVVIHTQRTYAFEDGILHKTFIVSTGVAEHPTVIGKFRIQVKLDFDDMTDNKTYYLPNVPWVMYFGNDDVSWHEGYSLHGTYWHHNFGVPMSHGCVNLSIPDAEWLYNWSGPLPTGGETDSTKANPGTIVLIIP</sequence>
<comment type="pathway">
    <text evidence="1 6">Cell wall biogenesis; peptidoglycan biosynthesis.</text>
</comment>
<name>A0A0G0LKJ4_9BACT</name>
<dbReference type="UniPathway" id="UPA00219"/>
<dbReference type="Gene3D" id="3.10.350.10">
    <property type="entry name" value="LysM domain"/>
    <property type="match status" value="1"/>
</dbReference>
<dbReference type="PANTHER" id="PTHR30582">
    <property type="entry name" value="L,D-TRANSPEPTIDASE"/>
    <property type="match status" value="1"/>
</dbReference>
<dbReference type="SUPFAM" id="SSF54106">
    <property type="entry name" value="LysM domain"/>
    <property type="match status" value="1"/>
</dbReference>
<evidence type="ECO:0000256" key="7">
    <source>
        <dbReference type="SAM" id="MobiDB-lite"/>
    </source>
</evidence>
<dbReference type="Proteomes" id="UP000034774">
    <property type="component" value="Unassembled WGS sequence"/>
</dbReference>
<dbReference type="PROSITE" id="PS51782">
    <property type="entry name" value="LYSM"/>
    <property type="match status" value="1"/>
</dbReference>
<dbReference type="InterPro" id="IPR050979">
    <property type="entry name" value="LD-transpeptidase"/>
</dbReference>
<evidence type="ECO:0000259" key="8">
    <source>
        <dbReference type="PROSITE" id="PS51782"/>
    </source>
</evidence>
<dbReference type="Pfam" id="PF01476">
    <property type="entry name" value="LysM"/>
    <property type="match status" value="1"/>
</dbReference>
<dbReference type="PANTHER" id="PTHR30582:SF2">
    <property type="entry name" value="L,D-TRANSPEPTIDASE YCIB-RELATED"/>
    <property type="match status" value="1"/>
</dbReference>
<evidence type="ECO:0000256" key="1">
    <source>
        <dbReference type="ARBA" id="ARBA00004752"/>
    </source>
</evidence>
<evidence type="ECO:0000313" key="11">
    <source>
        <dbReference type="Proteomes" id="UP000034774"/>
    </source>
</evidence>
<dbReference type="CDD" id="cd00118">
    <property type="entry name" value="LysM"/>
    <property type="match status" value="1"/>
</dbReference>